<dbReference type="SUPFAM" id="SSF64153">
    <property type="entry name" value="YjeF N-terminal domain-like"/>
    <property type="match status" value="1"/>
</dbReference>
<dbReference type="InterPro" id="IPR004443">
    <property type="entry name" value="YjeF_N_dom"/>
</dbReference>
<keyword evidence="11 18" id="KW-0413">Isomerase</keyword>
<evidence type="ECO:0000256" key="5">
    <source>
        <dbReference type="ARBA" id="ARBA00022723"/>
    </source>
</evidence>
<dbReference type="GO" id="GO:0110051">
    <property type="term" value="P:metabolite repair"/>
    <property type="evidence" value="ECO:0007669"/>
    <property type="project" value="TreeGrafter"/>
</dbReference>
<evidence type="ECO:0000256" key="10">
    <source>
        <dbReference type="ARBA" id="ARBA00023027"/>
    </source>
</evidence>
<comment type="similarity">
    <text evidence="18">Belongs to the NnrE/AIBP family.</text>
</comment>
<gene>
    <name evidence="18" type="primary">nnrE</name>
    <name evidence="17" type="synonym">nnrD</name>
    <name evidence="22" type="ORF">GQN54_14270</name>
</gene>
<dbReference type="EC" id="4.2.1.136" evidence="19"/>
<evidence type="ECO:0000256" key="16">
    <source>
        <dbReference type="ARBA" id="ARBA00049209"/>
    </source>
</evidence>
<evidence type="ECO:0000256" key="1">
    <source>
        <dbReference type="ARBA" id="ARBA00000013"/>
    </source>
</evidence>
<comment type="subunit">
    <text evidence="17">Homotetramer.</text>
</comment>
<dbReference type="InterPro" id="IPR036652">
    <property type="entry name" value="YjeF_N_dom_sf"/>
</dbReference>
<comment type="function">
    <text evidence="17">Catalyzes the dehydration of the S-form of NAD(P)HX at the expense of ADP, which is converted to AMP. Together with NAD(P)HX epimerase, which catalyzes the epimerization of the S- and R-forms, the enzyme allows the repair of both epimers of NAD(P)HX, a damaged form of NAD(P)H that is a result of enzymatic or heat-dependent hydration.</text>
</comment>
<evidence type="ECO:0000256" key="9">
    <source>
        <dbReference type="ARBA" id="ARBA00022958"/>
    </source>
</evidence>
<dbReference type="NCBIfam" id="TIGR00197">
    <property type="entry name" value="yjeF_nterm"/>
    <property type="match status" value="1"/>
</dbReference>
<dbReference type="PROSITE" id="PS51383">
    <property type="entry name" value="YJEF_C_3"/>
    <property type="match status" value="1"/>
</dbReference>
<keyword evidence="7 17" id="KW-0067">ATP-binding</keyword>
<comment type="caution">
    <text evidence="22">The sequence shown here is derived from an EMBL/GenBank/DDBJ whole genome shotgun (WGS) entry which is preliminary data.</text>
</comment>
<feature type="binding site" evidence="17">
    <location>
        <begin position="413"/>
        <end position="417"/>
    </location>
    <ligand>
        <name>AMP</name>
        <dbReference type="ChEBI" id="CHEBI:456215"/>
    </ligand>
</feature>
<evidence type="ECO:0000256" key="12">
    <source>
        <dbReference type="ARBA" id="ARBA00023239"/>
    </source>
</evidence>
<dbReference type="EMBL" id="WWNE01000018">
    <property type="protein sequence ID" value="NBG67290.1"/>
    <property type="molecule type" value="Genomic_DNA"/>
</dbReference>
<dbReference type="InterPro" id="IPR017953">
    <property type="entry name" value="Carbohydrate_kinase_pred_CS"/>
</dbReference>
<keyword evidence="12 17" id="KW-0456">Lyase</keyword>
<feature type="binding site" evidence="17">
    <location>
        <position position="264"/>
    </location>
    <ligand>
        <name>(6S)-NADPHX</name>
        <dbReference type="ChEBI" id="CHEBI:64076"/>
    </ligand>
</feature>
<feature type="binding site" evidence="18">
    <location>
        <begin position="60"/>
        <end position="64"/>
    </location>
    <ligand>
        <name>(6S)-NADPHX</name>
        <dbReference type="ChEBI" id="CHEBI:64076"/>
    </ligand>
</feature>
<evidence type="ECO:0000256" key="7">
    <source>
        <dbReference type="ARBA" id="ARBA00022840"/>
    </source>
</evidence>
<sequence length="504" mass="55282">MKKVLSSSAIRRVDKKTMERLSLSSLQLMEIAAFNLFQFFCSHFQFYQTSTIHIFCGNGNNGGDGLVLARMLFKAKWKVKVYYLRFSSKDSNEFAANLNQLNEMKIPIEELNENRFDLSIQQSDVVIDALFGSGLNRSVQGFVGKVIDILNQSEHIVAIDIPSGLMAADNRNNSLEHVIKATATLSIQVPKLCLFQPTYAECIGEWHLIDIGLDHMALEEEQTPYYFLERSDIKKLIKPSRTFAHKGTNGHGLLISGSFGMMGAAVLSANAALRSGVGLLSIHTPKCGVEILQQAVPQAMVEVDIHQYFTTCIQSVEQYKGIGIGPGLGQAENTQKAIHHLLQLVIQPLVIDADALNILASHQDWLSLIPTGSILTPHPGEFKRLVGEWNSDEEKLEKLKEFCGKVKSYVILKGAFSCLCTPEGLFYFNSTGNEGMAKGGSGDVLTGILTALLAQGYTSESAAMFGMMVHGLAGDIAAESIGKVSMNALDLIEFLPHAFMQLND</sequence>
<feature type="domain" description="YjeF C-terminal" evidence="20">
    <location>
        <begin position="229"/>
        <end position="502"/>
    </location>
</feature>
<feature type="binding site" evidence="18">
    <location>
        <position position="128"/>
    </location>
    <ligand>
        <name>K(+)</name>
        <dbReference type="ChEBI" id="CHEBI:29103"/>
    </ligand>
</feature>
<dbReference type="InterPro" id="IPR029056">
    <property type="entry name" value="Ribokinase-like"/>
</dbReference>
<comment type="catalytic activity">
    <reaction evidence="16 17 19">
        <text>(6S)-NADPHX + ADP = AMP + phosphate + NADPH + H(+)</text>
        <dbReference type="Rhea" id="RHEA:32235"/>
        <dbReference type="ChEBI" id="CHEBI:15378"/>
        <dbReference type="ChEBI" id="CHEBI:43474"/>
        <dbReference type="ChEBI" id="CHEBI:57783"/>
        <dbReference type="ChEBI" id="CHEBI:64076"/>
        <dbReference type="ChEBI" id="CHEBI:456215"/>
        <dbReference type="ChEBI" id="CHEBI:456216"/>
        <dbReference type="EC" id="4.2.1.136"/>
    </reaction>
</comment>
<dbReference type="InterPro" id="IPR030677">
    <property type="entry name" value="Nnr"/>
</dbReference>
<comment type="similarity">
    <text evidence="3 19">In the N-terminal section; belongs to the NnrE/AIBP family.</text>
</comment>
<feature type="binding site" evidence="17">
    <location>
        <position position="327"/>
    </location>
    <ligand>
        <name>(6S)-NADPHX</name>
        <dbReference type="ChEBI" id="CHEBI:64076"/>
    </ligand>
</feature>
<dbReference type="Proteomes" id="UP000470771">
    <property type="component" value="Unassembled WGS sequence"/>
</dbReference>
<comment type="function">
    <text evidence="14 19">Bifunctional enzyme that catalyzes the epimerization of the S- and R-forms of NAD(P)HX and the dehydration of the S-form of NAD(P)HX at the expense of ADP, which is converted to AMP. This allows the repair of both epimers of NAD(P)HX, a damaged form of NAD(P)H that is a result of enzymatic or heat-dependent hydration.</text>
</comment>
<protein>
    <recommendedName>
        <fullName evidence="19">Bifunctional NAD(P)H-hydrate repair enzyme</fullName>
    </recommendedName>
    <alternativeName>
        <fullName evidence="19">Nicotinamide nucleotide repair protein</fullName>
    </alternativeName>
    <domain>
        <recommendedName>
            <fullName evidence="19">ADP-dependent (S)-NAD(P)H-hydrate dehydratase</fullName>
            <ecNumber evidence="19">4.2.1.136</ecNumber>
        </recommendedName>
        <alternativeName>
            <fullName evidence="19">ADP-dependent NAD(P)HX dehydratase</fullName>
        </alternativeName>
    </domain>
    <domain>
        <recommendedName>
            <fullName evidence="19">NAD(P)H-hydrate epimerase</fullName>
            <ecNumber evidence="19">5.1.99.6</ecNumber>
        </recommendedName>
    </domain>
</protein>
<feature type="binding site" evidence="18">
    <location>
        <position position="160"/>
    </location>
    <ligand>
        <name>(6S)-NADPHX</name>
        <dbReference type="ChEBI" id="CHEBI:64076"/>
    </ligand>
</feature>
<dbReference type="Pfam" id="PF01256">
    <property type="entry name" value="Carb_kinase"/>
    <property type="match status" value="1"/>
</dbReference>
<proteinExistence type="inferred from homology"/>
<feature type="binding site" evidence="17">
    <location>
        <position position="442"/>
    </location>
    <ligand>
        <name>AMP</name>
        <dbReference type="ChEBI" id="CHEBI:456215"/>
    </ligand>
</feature>
<comment type="caution">
    <text evidence="18">Lacks conserved residue(s) required for the propagation of feature annotation.</text>
</comment>
<dbReference type="PROSITE" id="PS51385">
    <property type="entry name" value="YJEF_N"/>
    <property type="match status" value="1"/>
</dbReference>
<keyword evidence="8 17" id="KW-0521">NADP</keyword>
<evidence type="ECO:0000256" key="14">
    <source>
        <dbReference type="ARBA" id="ARBA00025153"/>
    </source>
</evidence>
<keyword evidence="10 17" id="KW-0520">NAD</keyword>
<dbReference type="GO" id="GO:0052855">
    <property type="term" value="F:ADP-dependent NAD(P)H-hydrate dehydratase activity"/>
    <property type="evidence" value="ECO:0007669"/>
    <property type="project" value="UniProtKB-UniRule"/>
</dbReference>
<evidence type="ECO:0000256" key="17">
    <source>
        <dbReference type="HAMAP-Rule" id="MF_01965"/>
    </source>
</evidence>
<evidence type="ECO:0000256" key="6">
    <source>
        <dbReference type="ARBA" id="ARBA00022741"/>
    </source>
</evidence>
<dbReference type="CDD" id="cd01171">
    <property type="entry name" value="YXKO-related"/>
    <property type="match status" value="1"/>
</dbReference>
<evidence type="ECO:0000256" key="13">
    <source>
        <dbReference type="ARBA" id="ARBA00023268"/>
    </source>
</evidence>
<dbReference type="Gene3D" id="3.40.1190.20">
    <property type="match status" value="1"/>
</dbReference>
<reference evidence="22 23" key="1">
    <citation type="submission" date="2019-12" db="EMBL/GenBank/DDBJ databases">
        <authorList>
            <person name="Zhao J."/>
        </authorList>
    </citation>
    <scope>NUCLEOTIDE SEQUENCE [LARGE SCALE GENOMIC DNA]</scope>
    <source>
        <strain evidence="22 23">S-15</strain>
    </source>
</reference>
<feature type="binding site" evidence="18">
    <location>
        <position position="163"/>
    </location>
    <ligand>
        <name>K(+)</name>
        <dbReference type="ChEBI" id="CHEBI:29103"/>
    </ligand>
</feature>
<dbReference type="AlphaFoldDB" id="A0A6N9NPS5"/>
<evidence type="ECO:0000256" key="2">
    <source>
        <dbReference type="ARBA" id="ARBA00000909"/>
    </source>
</evidence>
<comment type="catalytic activity">
    <reaction evidence="2 18 19">
        <text>(6R)-NADPHX = (6S)-NADPHX</text>
        <dbReference type="Rhea" id="RHEA:32227"/>
        <dbReference type="ChEBI" id="CHEBI:64076"/>
        <dbReference type="ChEBI" id="CHEBI:64077"/>
        <dbReference type="EC" id="5.1.99.6"/>
    </reaction>
</comment>
<dbReference type="SUPFAM" id="SSF53613">
    <property type="entry name" value="Ribokinase-like"/>
    <property type="match status" value="1"/>
</dbReference>
<comment type="cofactor">
    <cofactor evidence="18 19">
        <name>K(+)</name>
        <dbReference type="ChEBI" id="CHEBI:29103"/>
    </cofactor>
    <text evidence="18 19">Binds 1 potassium ion per subunit.</text>
</comment>
<comment type="catalytic activity">
    <reaction evidence="1 18 19">
        <text>(6R)-NADHX = (6S)-NADHX</text>
        <dbReference type="Rhea" id="RHEA:32215"/>
        <dbReference type="ChEBI" id="CHEBI:64074"/>
        <dbReference type="ChEBI" id="CHEBI:64075"/>
        <dbReference type="EC" id="5.1.99.6"/>
    </reaction>
</comment>
<comment type="catalytic activity">
    <reaction evidence="15 17 19">
        <text>(6S)-NADHX + ADP = AMP + phosphate + NADH + H(+)</text>
        <dbReference type="Rhea" id="RHEA:32223"/>
        <dbReference type="ChEBI" id="CHEBI:15378"/>
        <dbReference type="ChEBI" id="CHEBI:43474"/>
        <dbReference type="ChEBI" id="CHEBI:57945"/>
        <dbReference type="ChEBI" id="CHEBI:64074"/>
        <dbReference type="ChEBI" id="CHEBI:456215"/>
        <dbReference type="ChEBI" id="CHEBI:456216"/>
        <dbReference type="EC" id="4.2.1.136"/>
    </reaction>
</comment>
<feature type="binding site" evidence="18">
    <location>
        <position position="61"/>
    </location>
    <ligand>
        <name>K(+)</name>
        <dbReference type="ChEBI" id="CHEBI:29103"/>
    </ligand>
</feature>
<evidence type="ECO:0000256" key="19">
    <source>
        <dbReference type="PIRNR" id="PIRNR017184"/>
    </source>
</evidence>
<dbReference type="GO" id="GO:0046872">
    <property type="term" value="F:metal ion binding"/>
    <property type="evidence" value="ECO:0007669"/>
    <property type="project" value="UniProtKB-UniRule"/>
</dbReference>
<evidence type="ECO:0000256" key="8">
    <source>
        <dbReference type="ARBA" id="ARBA00022857"/>
    </source>
</evidence>
<evidence type="ECO:0000256" key="18">
    <source>
        <dbReference type="HAMAP-Rule" id="MF_01966"/>
    </source>
</evidence>
<evidence type="ECO:0000259" key="20">
    <source>
        <dbReference type="PROSITE" id="PS51383"/>
    </source>
</evidence>
<name>A0A6N9NPS5_9FLAO</name>
<dbReference type="GO" id="GO:0005524">
    <property type="term" value="F:ATP binding"/>
    <property type="evidence" value="ECO:0007669"/>
    <property type="project" value="UniProtKB-UniRule"/>
</dbReference>
<evidence type="ECO:0000256" key="3">
    <source>
        <dbReference type="ARBA" id="ARBA00006001"/>
    </source>
</evidence>
<comment type="similarity">
    <text evidence="4 19">In the C-terminal section; belongs to the NnrD/CARKD family.</text>
</comment>
<keyword evidence="6 17" id="KW-0547">Nucleotide-binding</keyword>
<dbReference type="NCBIfam" id="TIGR00196">
    <property type="entry name" value="yjeF_cterm"/>
    <property type="match status" value="1"/>
</dbReference>
<feature type="binding site" evidence="17">
    <location>
        <position position="378"/>
    </location>
    <ligand>
        <name>(6S)-NADPHX</name>
        <dbReference type="ChEBI" id="CHEBI:64076"/>
    </ligand>
</feature>
<dbReference type="PANTHER" id="PTHR12592">
    <property type="entry name" value="ATP-DEPENDENT (S)-NAD(P)H-HYDRATE DEHYDRATASE FAMILY MEMBER"/>
    <property type="match status" value="1"/>
</dbReference>
<dbReference type="PANTHER" id="PTHR12592:SF0">
    <property type="entry name" value="ATP-DEPENDENT (S)-NAD(P)H-HYDRATE DEHYDRATASE"/>
    <property type="match status" value="1"/>
</dbReference>
<dbReference type="InterPro" id="IPR000631">
    <property type="entry name" value="CARKD"/>
</dbReference>
<dbReference type="HAMAP" id="MF_01965">
    <property type="entry name" value="NADHX_dehydratase"/>
    <property type="match status" value="1"/>
</dbReference>
<dbReference type="PIRSF" id="PIRSF017184">
    <property type="entry name" value="Nnr"/>
    <property type="match status" value="1"/>
</dbReference>
<comment type="similarity">
    <text evidence="17">Belongs to the NnrD/CARKD family.</text>
</comment>
<comment type="cofactor">
    <cofactor evidence="17">
        <name>Mg(2+)</name>
        <dbReference type="ChEBI" id="CHEBI:18420"/>
    </cofactor>
</comment>
<dbReference type="Pfam" id="PF03853">
    <property type="entry name" value="YjeF_N"/>
    <property type="match status" value="1"/>
</dbReference>
<feature type="binding site" evidence="18">
    <location>
        <begin position="132"/>
        <end position="138"/>
    </location>
    <ligand>
        <name>(6S)-NADPHX</name>
        <dbReference type="ChEBI" id="CHEBI:64076"/>
    </ligand>
</feature>
<dbReference type="HAMAP" id="MF_01966">
    <property type="entry name" value="NADHX_epimerase"/>
    <property type="match status" value="1"/>
</dbReference>
<dbReference type="GO" id="GO:0046496">
    <property type="term" value="P:nicotinamide nucleotide metabolic process"/>
    <property type="evidence" value="ECO:0007669"/>
    <property type="project" value="UniProtKB-UniRule"/>
</dbReference>
<comment type="function">
    <text evidence="18">Catalyzes the epimerization of the S- and R-forms of NAD(P)HX, a damaged form of NAD(P)H that is a result of enzymatic or heat-dependent hydration. This is a prerequisite for the S-specific NAD(P)H-hydrate dehydratase to allow the repair of both epimers of NAD(P)HX.</text>
</comment>
<feature type="domain" description="YjeF N-terminal" evidence="21">
    <location>
        <begin position="10"/>
        <end position="219"/>
    </location>
</feature>
<evidence type="ECO:0000313" key="23">
    <source>
        <dbReference type="Proteomes" id="UP000470771"/>
    </source>
</evidence>
<evidence type="ECO:0000256" key="4">
    <source>
        <dbReference type="ARBA" id="ARBA00009524"/>
    </source>
</evidence>
<keyword evidence="9 18" id="KW-0630">Potassium</keyword>
<evidence type="ECO:0000256" key="11">
    <source>
        <dbReference type="ARBA" id="ARBA00023235"/>
    </source>
</evidence>
<keyword evidence="13" id="KW-0511">Multifunctional enzyme</keyword>
<dbReference type="RefSeq" id="WP_160634242.1">
    <property type="nucleotide sequence ID" value="NZ_WWNE01000018.1"/>
</dbReference>
<dbReference type="PROSITE" id="PS01050">
    <property type="entry name" value="YJEF_C_2"/>
    <property type="match status" value="1"/>
</dbReference>
<keyword evidence="5 18" id="KW-0479">Metal-binding</keyword>
<organism evidence="22 23">
    <name type="scientific">Acidiluteibacter ferrifornacis</name>
    <dbReference type="NCBI Taxonomy" id="2692424"/>
    <lineage>
        <taxon>Bacteria</taxon>
        <taxon>Pseudomonadati</taxon>
        <taxon>Bacteroidota</taxon>
        <taxon>Flavobacteriia</taxon>
        <taxon>Flavobacteriales</taxon>
        <taxon>Cryomorphaceae</taxon>
        <taxon>Acidiluteibacter</taxon>
    </lineage>
</organism>
<dbReference type="EC" id="5.1.99.6" evidence="19"/>
<evidence type="ECO:0000259" key="21">
    <source>
        <dbReference type="PROSITE" id="PS51385"/>
    </source>
</evidence>
<dbReference type="GO" id="GO:0052856">
    <property type="term" value="F:NAD(P)HX epimerase activity"/>
    <property type="evidence" value="ECO:0007669"/>
    <property type="project" value="UniProtKB-UniRule"/>
</dbReference>
<dbReference type="Gene3D" id="3.40.50.10260">
    <property type="entry name" value="YjeF N-terminal domain"/>
    <property type="match status" value="1"/>
</dbReference>
<accession>A0A6N9NPS5</accession>
<feature type="binding site" evidence="17">
    <location>
        <position position="443"/>
    </location>
    <ligand>
        <name>(6S)-NADPHX</name>
        <dbReference type="ChEBI" id="CHEBI:64076"/>
    </ligand>
</feature>
<evidence type="ECO:0000256" key="15">
    <source>
        <dbReference type="ARBA" id="ARBA00048238"/>
    </source>
</evidence>
<evidence type="ECO:0000313" key="22">
    <source>
        <dbReference type="EMBL" id="NBG67290.1"/>
    </source>
</evidence>
<keyword evidence="23" id="KW-1185">Reference proteome</keyword>